<gene>
    <name evidence="11" type="ORF">J2Z44_002610</name>
</gene>
<dbReference type="PROSITE" id="PS51123">
    <property type="entry name" value="OMPA_2"/>
    <property type="match status" value="1"/>
</dbReference>
<proteinExistence type="inferred from homology"/>
<dbReference type="Proteomes" id="UP001519308">
    <property type="component" value="Unassembled WGS sequence"/>
</dbReference>
<evidence type="ECO:0000256" key="3">
    <source>
        <dbReference type="ARBA" id="ARBA00022475"/>
    </source>
</evidence>
<dbReference type="EMBL" id="JAGGLL010000019">
    <property type="protein sequence ID" value="MBP2022787.1"/>
    <property type="molecule type" value="Genomic_DNA"/>
</dbReference>
<evidence type="ECO:0000256" key="7">
    <source>
        <dbReference type="PROSITE-ProRule" id="PRU00473"/>
    </source>
</evidence>
<evidence type="ECO:0000313" key="12">
    <source>
        <dbReference type="Proteomes" id="UP001519308"/>
    </source>
</evidence>
<dbReference type="InterPro" id="IPR025713">
    <property type="entry name" value="MotB-like_N_dom"/>
</dbReference>
<dbReference type="Pfam" id="PF13677">
    <property type="entry name" value="MotB_plug"/>
    <property type="match status" value="1"/>
</dbReference>
<evidence type="ECO:0000256" key="1">
    <source>
        <dbReference type="ARBA" id="ARBA00004162"/>
    </source>
</evidence>
<keyword evidence="3" id="KW-1003">Cell membrane</keyword>
<evidence type="ECO:0000259" key="10">
    <source>
        <dbReference type="PROSITE" id="PS51123"/>
    </source>
</evidence>
<organism evidence="11 12">
    <name type="scientific">Clostridium punense</name>
    <dbReference type="NCBI Taxonomy" id="1054297"/>
    <lineage>
        <taxon>Bacteria</taxon>
        <taxon>Bacillati</taxon>
        <taxon>Bacillota</taxon>
        <taxon>Clostridia</taxon>
        <taxon>Eubacteriales</taxon>
        <taxon>Clostridiaceae</taxon>
        <taxon>Clostridium</taxon>
    </lineage>
</organism>
<name>A0ABS4K4S6_9CLOT</name>
<reference evidence="11 12" key="1">
    <citation type="submission" date="2021-03" db="EMBL/GenBank/DDBJ databases">
        <title>Genomic Encyclopedia of Type Strains, Phase IV (KMG-IV): sequencing the most valuable type-strain genomes for metagenomic binning, comparative biology and taxonomic classification.</title>
        <authorList>
            <person name="Goeker M."/>
        </authorList>
    </citation>
    <scope>NUCLEOTIDE SEQUENCE [LARGE SCALE GENOMIC DNA]</scope>
    <source>
        <strain evidence="11 12">DSM 28650</strain>
    </source>
</reference>
<dbReference type="CDD" id="cd07185">
    <property type="entry name" value="OmpA_C-like"/>
    <property type="match status" value="1"/>
</dbReference>
<comment type="subcellular location">
    <subcellularLocation>
        <location evidence="1">Cell membrane</location>
        <topology evidence="1">Single-pass membrane protein</topology>
    </subcellularLocation>
</comment>
<evidence type="ECO:0000256" key="5">
    <source>
        <dbReference type="ARBA" id="ARBA00022989"/>
    </source>
</evidence>
<feature type="transmembrane region" description="Helical" evidence="9">
    <location>
        <begin position="16"/>
        <end position="36"/>
    </location>
</feature>
<keyword evidence="5 9" id="KW-1133">Transmembrane helix</keyword>
<keyword evidence="12" id="KW-1185">Reference proteome</keyword>
<dbReference type="SUPFAM" id="SSF103088">
    <property type="entry name" value="OmpA-like"/>
    <property type="match status" value="1"/>
</dbReference>
<accession>A0ABS4K4S6</accession>
<dbReference type="InterPro" id="IPR006665">
    <property type="entry name" value="OmpA-like"/>
</dbReference>
<comment type="caution">
    <text evidence="11">The sequence shown here is derived from an EMBL/GenBank/DDBJ whole genome shotgun (WGS) entry which is preliminary data.</text>
</comment>
<feature type="compositionally biased region" description="Polar residues" evidence="8">
    <location>
        <begin position="81"/>
        <end position="97"/>
    </location>
</feature>
<sequence length="257" mass="28662">MKKFEEEHNGNHERWLITYSDLITLLLIFFIILYSFSKIDQQKYTALTNALGSVMGTGTGKLIGEGGGGDGVIPLPVPGNNDDSSSAEVNSGENTNSTEKDKLEELKGQVDKYLNENGLNSNVNTMIEDRGLIIRVDNTIIFDSGKADIKDIYKSKLIQVGKMLNSIENYIRIEGHTDNVPIKNSHFESNWQLSVIRATNVTEMLINEANINPKRLSAVGYGEYRPISDNTTTDGRSKNRRVDIVIMDTKFNKIEGN</sequence>
<dbReference type="Pfam" id="PF00691">
    <property type="entry name" value="OmpA"/>
    <property type="match status" value="1"/>
</dbReference>
<keyword evidence="4 9" id="KW-0812">Transmembrane</keyword>
<evidence type="ECO:0000256" key="6">
    <source>
        <dbReference type="ARBA" id="ARBA00023136"/>
    </source>
</evidence>
<feature type="region of interest" description="Disordered" evidence="8">
    <location>
        <begin position="73"/>
        <end position="100"/>
    </location>
</feature>
<evidence type="ECO:0000256" key="9">
    <source>
        <dbReference type="SAM" id="Phobius"/>
    </source>
</evidence>
<dbReference type="Gene3D" id="3.30.1330.60">
    <property type="entry name" value="OmpA-like domain"/>
    <property type="match status" value="1"/>
</dbReference>
<dbReference type="InterPro" id="IPR036737">
    <property type="entry name" value="OmpA-like_sf"/>
</dbReference>
<evidence type="ECO:0000313" key="11">
    <source>
        <dbReference type="EMBL" id="MBP2022787.1"/>
    </source>
</evidence>
<protein>
    <submittedName>
        <fullName evidence="11">Chemotaxis protein MotB</fullName>
    </submittedName>
</protein>
<dbReference type="InterPro" id="IPR050330">
    <property type="entry name" value="Bact_OuterMem_StrucFunc"/>
</dbReference>
<dbReference type="RefSeq" id="WP_021282128.1">
    <property type="nucleotide sequence ID" value="NZ_JAGGLL010000019.1"/>
</dbReference>
<evidence type="ECO:0000256" key="2">
    <source>
        <dbReference type="ARBA" id="ARBA00008914"/>
    </source>
</evidence>
<feature type="domain" description="OmpA-like" evidence="10">
    <location>
        <begin position="129"/>
        <end position="250"/>
    </location>
</feature>
<dbReference type="PANTHER" id="PTHR30329">
    <property type="entry name" value="STATOR ELEMENT OF FLAGELLAR MOTOR COMPLEX"/>
    <property type="match status" value="1"/>
</dbReference>
<dbReference type="PANTHER" id="PTHR30329:SF21">
    <property type="entry name" value="LIPOPROTEIN YIAD-RELATED"/>
    <property type="match status" value="1"/>
</dbReference>
<evidence type="ECO:0000256" key="8">
    <source>
        <dbReference type="SAM" id="MobiDB-lite"/>
    </source>
</evidence>
<evidence type="ECO:0000256" key="4">
    <source>
        <dbReference type="ARBA" id="ARBA00022692"/>
    </source>
</evidence>
<keyword evidence="6 7" id="KW-0472">Membrane</keyword>
<comment type="similarity">
    <text evidence="2">Belongs to the MotB family.</text>
</comment>